<dbReference type="GO" id="GO:0015934">
    <property type="term" value="C:large ribosomal subunit"/>
    <property type="evidence" value="ECO:0007669"/>
    <property type="project" value="InterPro"/>
</dbReference>
<evidence type="ECO:0000256" key="3">
    <source>
        <dbReference type="ARBA" id="ARBA00023274"/>
    </source>
</evidence>
<gene>
    <name evidence="5" type="primary">rpmF</name>
    <name evidence="6" type="ORF">COU00_03145</name>
</gene>
<dbReference type="PANTHER" id="PTHR35534">
    <property type="entry name" value="50S RIBOSOMAL PROTEIN L32"/>
    <property type="match status" value="1"/>
</dbReference>
<dbReference type="HAMAP" id="MF_00340">
    <property type="entry name" value="Ribosomal_bL32"/>
    <property type="match status" value="1"/>
</dbReference>
<evidence type="ECO:0000256" key="4">
    <source>
        <dbReference type="ARBA" id="ARBA00035178"/>
    </source>
</evidence>
<organism evidence="6 7">
    <name type="scientific">Candidatus Falkowbacteria bacterium CG10_big_fil_rev_8_21_14_0_10_43_11</name>
    <dbReference type="NCBI Taxonomy" id="1974568"/>
    <lineage>
        <taxon>Bacteria</taxon>
        <taxon>Candidatus Falkowiibacteriota</taxon>
    </lineage>
</organism>
<accession>A0A2M6WLP1</accession>
<evidence type="ECO:0000313" key="7">
    <source>
        <dbReference type="Proteomes" id="UP000229335"/>
    </source>
</evidence>
<reference evidence="7" key="1">
    <citation type="submission" date="2017-09" db="EMBL/GenBank/DDBJ databases">
        <title>Depth-based differentiation of microbial function through sediment-hosted aquifers and enrichment of novel symbionts in the deep terrestrial subsurface.</title>
        <authorList>
            <person name="Probst A.J."/>
            <person name="Ladd B."/>
            <person name="Jarett J.K."/>
            <person name="Geller-Mcgrath D.E."/>
            <person name="Sieber C.M.K."/>
            <person name="Emerson J.B."/>
            <person name="Anantharaman K."/>
            <person name="Thomas B.C."/>
            <person name="Malmstrom R."/>
            <person name="Stieglmeier M."/>
            <person name="Klingl A."/>
            <person name="Woyke T."/>
            <person name="Ryan C.M."/>
            <person name="Banfield J.F."/>
        </authorList>
    </citation>
    <scope>NUCLEOTIDE SEQUENCE [LARGE SCALE GENOMIC DNA]</scope>
</reference>
<dbReference type="Proteomes" id="UP000229335">
    <property type="component" value="Unassembled WGS sequence"/>
</dbReference>
<dbReference type="InterPro" id="IPR011332">
    <property type="entry name" value="Ribosomal_zn-bd"/>
</dbReference>
<dbReference type="GO" id="GO:0006412">
    <property type="term" value="P:translation"/>
    <property type="evidence" value="ECO:0007669"/>
    <property type="project" value="UniProtKB-UniRule"/>
</dbReference>
<sequence>MSVPTKRRTGSQKRRRRSHFALKKQSLAVCSQCGKAILQHTACSYCGYYKGRLVLKVKSQKSLKSKKEKKH</sequence>
<proteinExistence type="inferred from homology"/>
<name>A0A2M6WLP1_9BACT</name>
<dbReference type="AlphaFoldDB" id="A0A2M6WLP1"/>
<evidence type="ECO:0000313" key="6">
    <source>
        <dbReference type="EMBL" id="PIT93662.1"/>
    </source>
</evidence>
<dbReference type="SUPFAM" id="SSF57829">
    <property type="entry name" value="Zn-binding ribosomal proteins"/>
    <property type="match status" value="1"/>
</dbReference>
<keyword evidence="2 5" id="KW-0689">Ribosomal protein</keyword>
<dbReference type="Pfam" id="PF01783">
    <property type="entry name" value="Ribosomal_L32p"/>
    <property type="match status" value="1"/>
</dbReference>
<comment type="caution">
    <text evidence="6">The sequence shown here is derived from an EMBL/GenBank/DDBJ whole genome shotgun (WGS) entry which is preliminary data.</text>
</comment>
<keyword evidence="3 5" id="KW-0687">Ribonucleoprotein</keyword>
<comment type="similarity">
    <text evidence="1 5">Belongs to the bacterial ribosomal protein bL32 family.</text>
</comment>
<dbReference type="NCBIfam" id="TIGR01031">
    <property type="entry name" value="rpmF_bact"/>
    <property type="match status" value="1"/>
</dbReference>
<dbReference type="PANTHER" id="PTHR35534:SF1">
    <property type="entry name" value="LARGE RIBOSOMAL SUBUNIT PROTEIN BL32"/>
    <property type="match status" value="1"/>
</dbReference>
<dbReference type="GO" id="GO:0003735">
    <property type="term" value="F:structural constituent of ribosome"/>
    <property type="evidence" value="ECO:0007669"/>
    <property type="project" value="InterPro"/>
</dbReference>
<dbReference type="InterPro" id="IPR044957">
    <property type="entry name" value="Ribosomal_bL32_bact"/>
</dbReference>
<evidence type="ECO:0000256" key="2">
    <source>
        <dbReference type="ARBA" id="ARBA00022980"/>
    </source>
</evidence>
<evidence type="ECO:0000256" key="5">
    <source>
        <dbReference type="HAMAP-Rule" id="MF_00340"/>
    </source>
</evidence>
<dbReference type="EMBL" id="PFAS01000055">
    <property type="protein sequence ID" value="PIT93662.1"/>
    <property type="molecule type" value="Genomic_DNA"/>
</dbReference>
<evidence type="ECO:0000256" key="1">
    <source>
        <dbReference type="ARBA" id="ARBA00008560"/>
    </source>
</evidence>
<protein>
    <recommendedName>
        <fullName evidence="4 5">Large ribosomal subunit protein bL32</fullName>
    </recommendedName>
</protein>
<dbReference type="InterPro" id="IPR002677">
    <property type="entry name" value="Ribosomal_bL32"/>
</dbReference>